<dbReference type="Pfam" id="PF00589">
    <property type="entry name" value="Phage_integrase"/>
    <property type="match status" value="1"/>
</dbReference>
<dbReference type="Pfam" id="PF13102">
    <property type="entry name" value="Phage_int_SAM_5"/>
    <property type="match status" value="1"/>
</dbReference>
<dbReference type="PROSITE" id="PS51900">
    <property type="entry name" value="CB"/>
    <property type="match status" value="1"/>
</dbReference>
<name>A0A090X6D9_9FLAO</name>
<sequence length="405" mass="47365">MSTNLKLSLDTRRSKKDNSFPVILRLSHFRKTTSISLGHSVELKFWDEHSEKVKKSFGSTITVRKFNNKLLKAKLKAVDIIDKLDENEELNYLSISQLKNKITKKVTFISFFDFSNSIIEDLKKVERYGNANSYYAVVKILEKFNKGNDLKFNEVNYEFLKKFEKFHYSRGNSTNGLAVYMKTIRAIYNKAIKAGIISKEAYPFTNYRIKTTPTEKRALDIASIKSIMMLDLKETDSLFHFRNYFLTSYMLYGVSFIDMAFLKLENIIDKRIKFLRRKTSKPYDIKITSQLNEILACYTKNKDKTDFIFPIIKRDTYELQYKDVLWARKSYNSGLKEIAKKCKIDQRLTSYVSRHSFATQAMLQDVPLQAISAMLGHNRLTTTQIYLKSLPSEVLDNYNKKLVEI</sequence>
<dbReference type="InterPro" id="IPR011010">
    <property type="entry name" value="DNA_brk_join_enz"/>
</dbReference>
<evidence type="ECO:0000256" key="1">
    <source>
        <dbReference type="ARBA" id="ARBA00008857"/>
    </source>
</evidence>
<keyword evidence="2" id="KW-0229">DNA integration</keyword>
<dbReference type="InterPro" id="IPR025269">
    <property type="entry name" value="SAM-like_dom"/>
</dbReference>
<evidence type="ECO:0000313" key="9">
    <source>
        <dbReference type="Proteomes" id="UP000029643"/>
    </source>
</evidence>
<feature type="domain" description="Tyr recombinase" evidence="6">
    <location>
        <begin position="214"/>
        <end position="399"/>
    </location>
</feature>
<keyword evidence="3 5" id="KW-0238">DNA-binding</keyword>
<organism evidence="8 9">
    <name type="scientific">Algibacter lectus</name>
    <dbReference type="NCBI Taxonomy" id="221126"/>
    <lineage>
        <taxon>Bacteria</taxon>
        <taxon>Pseudomonadati</taxon>
        <taxon>Bacteroidota</taxon>
        <taxon>Flavobacteriia</taxon>
        <taxon>Flavobacteriales</taxon>
        <taxon>Flavobacteriaceae</taxon>
        <taxon>Algibacter</taxon>
    </lineage>
</organism>
<feature type="domain" description="Core-binding (CB)" evidence="7">
    <location>
        <begin position="109"/>
        <end position="192"/>
    </location>
</feature>
<dbReference type="GO" id="GO:0006310">
    <property type="term" value="P:DNA recombination"/>
    <property type="evidence" value="ECO:0007669"/>
    <property type="project" value="UniProtKB-KW"/>
</dbReference>
<dbReference type="AlphaFoldDB" id="A0A090X6D9"/>
<evidence type="ECO:0000313" key="8">
    <source>
        <dbReference type="EMBL" id="GAL81112.1"/>
    </source>
</evidence>
<dbReference type="PANTHER" id="PTHR30349">
    <property type="entry name" value="PHAGE INTEGRASE-RELATED"/>
    <property type="match status" value="1"/>
</dbReference>
<dbReference type="InterPro" id="IPR044068">
    <property type="entry name" value="CB"/>
</dbReference>
<dbReference type="PANTHER" id="PTHR30349:SF64">
    <property type="entry name" value="PROPHAGE INTEGRASE INTD-RELATED"/>
    <property type="match status" value="1"/>
</dbReference>
<evidence type="ECO:0000259" key="6">
    <source>
        <dbReference type="PROSITE" id="PS51898"/>
    </source>
</evidence>
<evidence type="ECO:0000256" key="2">
    <source>
        <dbReference type="ARBA" id="ARBA00022908"/>
    </source>
</evidence>
<evidence type="ECO:0000259" key="7">
    <source>
        <dbReference type="PROSITE" id="PS51900"/>
    </source>
</evidence>
<reference evidence="8 9" key="1">
    <citation type="journal article" date="2014" name="Genome Announc.">
        <title>Draft Genome Sequences of Marine Flavobacterium Algibacter lectus Strains SS8 and NR4.</title>
        <authorList>
            <person name="Takatani N."/>
            <person name="Nakanishi M."/>
            <person name="Meirelles P."/>
            <person name="Mino S."/>
            <person name="Suda W."/>
            <person name="Oshima K."/>
            <person name="Hattori M."/>
            <person name="Ohkuma M."/>
            <person name="Hosokawa M."/>
            <person name="Miyashita K."/>
            <person name="Thompson F.L."/>
            <person name="Niwa A."/>
            <person name="Sawabe T."/>
            <person name="Sawabe T."/>
        </authorList>
    </citation>
    <scope>NUCLEOTIDE SEQUENCE [LARGE SCALE GENOMIC DNA]</scope>
    <source>
        <strain evidence="9">JCM19274</strain>
    </source>
</reference>
<evidence type="ECO:0000256" key="5">
    <source>
        <dbReference type="PROSITE-ProRule" id="PRU01248"/>
    </source>
</evidence>
<dbReference type="PROSITE" id="PS51898">
    <property type="entry name" value="TYR_RECOMBINASE"/>
    <property type="match status" value="1"/>
</dbReference>
<dbReference type="Pfam" id="PF17293">
    <property type="entry name" value="Arm-DNA-bind_5"/>
    <property type="match status" value="1"/>
</dbReference>
<dbReference type="SUPFAM" id="SSF56349">
    <property type="entry name" value="DNA breaking-rejoining enzymes"/>
    <property type="match status" value="1"/>
</dbReference>
<dbReference type="InterPro" id="IPR010998">
    <property type="entry name" value="Integrase_recombinase_N"/>
</dbReference>
<dbReference type="InterPro" id="IPR035386">
    <property type="entry name" value="Arm-DNA-bind_5"/>
</dbReference>
<protein>
    <submittedName>
        <fullName evidence="8">Integrase</fullName>
    </submittedName>
</protein>
<accession>A0A090X6D9</accession>
<dbReference type="InterPro" id="IPR050090">
    <property type="entry name" value="Tyrosine_recombinase_XerCD"/>
</dbReference>
<dbReference type="InterPro" id="IPR002104">
    <property type="entry name" value="Integrase_catalytic"/>
</dbReference>
<dbReference type="GO" id="GO:0015074">
    <property type="term" value="P:DNA integration"/>
    <property type="evidence" value="ECO:0007669"/>
    <property type="project" value="UniProtKB-KW"/>
</dbReference>
<dbReference type="Gene3D" id="1.10.150.130">
    <property type="match status" value="1"/>
</dbReference>
<evidence type="ECO:0000256" key="4">
    <source>
        <dbReference type="ARBA" id="ARBA00023172"/>
    </source>
</evidence>
<dbReference type="GO" id="GO:0003677">
    <property type="term" value="F:DNA binding"/>
    <property type="evidence" value="ECO:0007669"/>
    <property type="project" value="UniProtKB-UniRule"/>
</dbReference>
<comment type="caution">
    <text evidence="8">The sequence shown here is derived from an EMBL/GenBank/DDBJ whole genome shotgun (WGS) entry which is preliminary data.</text>
</comment>
<dbReference type="EMBL" id="BBNU01000014">
    <property type="protein sequence ID" value="GAL81112.1"/>
    <property type="molecule type" value="Genomic_DNA"/>
</dbReference>
<dbReference type="CDD" id="cd01185">
    <property type="entry name" value="INTN1_C_like"/>
    <property type="match status" value="1"/>
</dbReference>
<dbReference type="Gene3D" id="1.10.443.10">
    <property type="entry name" value="Intergrase catalytic core"/>
    <property type="match status" value="1"/>
</dbReference>
<gene>
    <name evidence="8" type="ORF">JCM19274_3856</name>
</gene>
<evidence type="ECO:0000256" key="3">
    <source>
        <dbReference type="ARBA" id="ARBA00023125"/>
    </source>
</evidence>
<dbReference type="InterPro" id="IPR013762">
    <property type="entry name" value="Integrase-like_cat_sf"/>
</dbReference>
<dbReference type="Proteomes" id="UP000029643">
    <property type="component" value="Unassembled WGS sequence"/>
</dbReference>
<proteinExistence type="inferred from homology"/>
<keyword evidence="4" id="KW-0233">DNA recombination</keyword>
<comment type="similarity">
    <text evidence="1">Belongs to the 'phage' integrase family.</text>
</comment>
<dbReference type="RefSeq" id="WP_042499465.1">
    <property type="nucleotide sequence ID" value="NZ_BBNU01000014.1"/>
</dbReference>